<dbReference type="AlphaFoldDB" id="A0A6P6LG24"/>
<dbReference type="Gene3D" id="2.60.120.290">
    <property type="entry name" value="Spermadhesin, CUB domain"/>
    <property type="match status" value="1"/>
</dbReference>
<keyword evidence="6 7" id="KW-1015">Disulfide bond</keyword>
<evidence type="ECO:0000256" key="2">
    <source>
        <dbReference type="ARBA" id="ARBA00022553"/>
    </source>
</evidence>
<dbReference type="InterPro" id="IPR008979">
    <property type="entry name" value="Galactose-bd-like_sf"/>
</dbReference>
<dbReference type="InterPro" id="IPR000859">
    <property type="entry name" value="CUB_dom"/>
</dbReference>
<keyword evidence="5 8" id="KW-0472">Membrane</keyword>
<dbReference type="SMART" id="SM00231">
    <property type="entry name" value="FA58C"/>
    <property type="match status" value="1"/>
</dbReference>
<dbReference type="GO" id="GO:0038023">
    <property type="term" value="F:signaling receptor activity"/>
    <property type="evidence" value="ECO:0007669"/>
    <property type="project" value="TreeGrafter"/>
</dbReference>
<evidence type="ECO:0000256" key="6">
    <source>
        <dbReference type="ARBA" id="ARBA00023157"/>
    </source>
</evidence>
<dbReference type="InterPro" id="IPR035914">
    <property type="entry name" value="Sperma_CUB_dom_sf"/>
</dbReference>
<dbReference type="SMART" id="SM00603">
    <property type="entry name" value="LCCL"/>
    <property type="match status" value="1"/>
</dbReference>
<keyword evidence="2" id="KW-0597">Phosphoprotein</keyword>
<dbReference type="InterPro" id="IPR050633">
    <property type="entry name" value="Neuropilin_MCO_CoagFactor"/>
</dbReference>
<dbReference type="PROSITE" id="PS50820">
    <property type="entry name" value="LCCL"/>
    <property type="match status" value="1"/>
</dbReference>
<feature type="domain" description="F5/8 type C" evidence="11">
    <location>
        <begin position="236"/>
        <end position="395"/>
    </location>
</feature>
<feature type="domain" description="LCCL" evidence="12">
    <location>
        <begin position="152"/>
        <end position="248"/>
    </location>
</feature>
<dbReference type="FunFam" id="2.60.120.290:FF:000005">
    <property type="entry name" value="Procollagen C-endopeptidase enhancer 1"/>
    <property type="match status" value="1"/>
</dbReference>
<organism evidence="13 14">
    <name type="scientific">Carassius auratus</name>
    <name type="common">Goldfish</name>
    <dbReference type="NCBI Taxonomy" id="7957"/>
    <lineage>
        <taxon>Eukaryota</taxon>
        <taxon>Metazoa</taxon>
        <taxon>Chordata</taxon>
        <taxon>Craniata</taxon>
        <taxon>Vertebrata</taxon>
        <taxon>Euteleostomi</taxon>
        <taxon>Actinopterygii</taxon>
        <taxon>Neopterygii</taxon>
        <taxon>Teleostei</taxon>
        <taxon>Ostariophysi</taxon>
        <taxon>Cypriniformes</taxon>
        <taxon>Cyprinidae</taxon>
        <taxon>Cyprininae</taxon>
        <taxon>Carassius</taxon>
    </lineage>
</organism>
<keyword evidence="9" id="KW-0732">Signal</keyword>
<keyword evidence="13" id="KW-1185">Reference proteome</keyword>
<name>A0A6P6LG24_CARAU</name>
<evidence type="ECO:0000259" key="10">
    <source>
        <dbReference type="PROSITE" id="PS01180"/>
    </source>
</evidence>
<dbReference type="InterPro" id="IPR004043">
    <property type="entry name" value="LCCL"/>
</dbReference>
<comment type="caution">
    <text evidence="7">Lacks conserved residue(s) required for the propagation of feature annotation.</text>
</comment>
<keyword evidence="3 8" id="KW-0812">Transmembrane</keyword>
<evidence type="ECO:0000256" key="7">
    <source>
        <dbReference type="PROSITE-ProRule" id="PRU00059"/>
    </source>
</evidence>
<evidence type="ECO:0000259" key="11">
    <source>
        <dbReference type="PROSITE" id="PS50022"/>
    </source>
</evidence>
<protein>
    <submittedName>
        <fullName evidence="14">Discoidin, CUB and LCCL domain-containing protein 1-like isoform X1</fullName>
    </submittedName>
</protein>
<evidence type="ECO:0000256" key="8">
    <source>
        <dbReference type="SAM" id="Phobius"/>
    </source>
</evidence>
<evidence type="ECO:0000256" key="1">
    <source>
        <dbReference type="ARBA" id="ARBA00004479"/>
    </source>
</evidence>
<feature type="domain" description="CUB" evidence="10">
    <location>
        <begin position="37"/>
        <end position="150"/>
    </location>
</feature>
<dbReference type="Gene3D" id="2.170.130.20">
    <property type="entry name" value="LCCL-like domain"/>
    <property type="match status" value="1"/>
</dbReference>
<feature type="disulfide bond" evidence="7">
    <location>
        <begin position="37"/>
        <end position="64"/>
    </location>
</feature>
<sequence>MHARYGALWDAMEFSRVWLILSIETLVLVCGQKGNGCGHTVLNPSSGTLTSLNFPGTYPNHTQCEWSLRVPKGQTLLLNLGDFDLERSQDCISGSLTITDTSGATVVGPLCGQLSSTGRNISVSTNEVTVRFISGTHRSGRGFVMSYSTNQQSELISCLDRGTHFSSQQISAFCPAGCKGVTGEIWGWHGQGYRDTSVLCKAAIHAGVISDSLGGMINVSLQRGITLYESNFSNGVLSKTGSLSDKRLIFHRDCDRELTVVAYNTSSVWEEVNRFGQRVLWSPGHGGSQWAASSGDQQPWMEIELWNKSSVIGIVTKGTPHYYIESYTLMFSKDRKNWKVYKVASSKDKKVFEAHSDGHVTVLNSLIPPVVARYLLLKPQRWHIRASALVQVLGCPSAPRSGDAGLNTGKPVVTETVPLDTLSTEGPVVTRSSGPSQAMILVAGMVLGAALCVGCLLAGLIWWRRKKTAQIKKCCVDQGCQGFHGKKLPCTNPELVSYPLVRNIHDALPNPPLNGAGLKISPLFPDYAEPDVVAGGQMMGLTFRPPLEEGYTVPYTLNHYDTPGQLPEYADPLPAEPEYATPFSEMPTDLTPVSRQNQPVCRSAQGTRAELIQQQYDCPAHRVISNGYCTPVSPSTGQHKASMIYFEPQTVEPLLHTYHEPL</sequence>
<dbReference type="SUPFAM" id="SSF49854">
    <property type="entry name" value="Spermadhesin, CUB domain"/>
    <property type="match status" value="1"/>
</dbReference>
<dbReference type="PROSITE" id="PS01180">
    <property type="entry name" value="CUB"/>
    <property type="match status" value="1"/>
</dbReference>
<dbReference type="Pfam" id="PF00754">
    <property type="entry name" value="F5_F8_type_C"/>
    <property type="match status" value="1"/>
</dbReference>
<gene>
    <name evidence="14" type="primary">LOC113059312</name>
</gene>
<dbReference type="Proteomes" id="UP000515129">
    <property type="component" value="Chromosome 41"/>
</dbReference>
<dbReference type="PROSITE" id="PS50022">
    <property type="entry name" value="FA58C_3"/>
    <property type="match status" value="1"/>
</dbReference>
<dbReference type="KEGG" id="caua:113059312"/>
<dbReference type="PANTHER" id="PTHR46806">
    <property type="entry name" value="F5/8 TYPE C DOMAIN-CONTAINING PROTEIN"/>
    <property type="match status" value="1"/>
</dbReference>
<dbReference type="Pfam" id="PF00431">
    <property type="entry name" value="CUB"/>
    <property type="match status" value="1"/>
</dbReference>
<keyword evidence="4 8" id="KW-1133">Transmembrane helix</keyword>
<evidence type="ECO:0000259" key="12">
    <source>
        <dbReference type="PROSITE" id="PS50820"/>
    </source>
</evidence>
<feature type="chain" id="PRO_5028350452" evidence="9">
    <location>
        <begin position="32"/>
        <end position="662"/>
    </location>
</feature>
<dbReference type="InterPro" id="IPR000421">
    <property type="entry name" value="FA58C"/>
</dbReference>
<evidence type="ECO:0000313" key="14">
    <source>
        <dbReference type="RefSeq" id="XP_026083500.1"/>
    </source>
</evidence>
<reference evidence="14" key="1">
    <citation type="submission" date="2025-08" db="UniProtKB">
        <authorList>
            <consortium name="RefSeq"/>
        </authorList>
    </citation>
    <scope>IDENTIFICATION</scope>
    <source>
        <strain evidence="14">Wakin</strain>
        <tissue evidence="14">Muscle</tissue>
    </source>
</reference>
<dbReference type="SMART" id="SM00042">
    <property type="entry name" value="CUB"/>
    <property type="match status" value="1"/>
</dbReference>
<feature type="transmembrane region" description="Helical" evidence="8">
    <location>
        <begin position="438"/>
        <end position="463"/>
    </location>
</feature>
<dbReference type="InterPro" id="IPR036609">
    <property type="entry name" value="LCCL_sf"/>
</dbReference>
<dbReference type="RefSeq" id="XP_026083500.1">
    <property type="nucleotide sequence ID" value="XM_026227715.1"/>
</dbReference>
<evidence type="ECO:0000256" key="3">
    <source>
        <dbReference type="ARBA" id="ARBA00022692"/>
    </source>
</evidence>
<evidence type="ECO:0000313" key="13">
    <source>
        <dbReference type="Proteomes" id="UP000515129"/>
    </source>
</evidence>
<dbReference type="PANTHER" id="PTHR46806:SF6">
    <property type="entry name" value="DISCOIDIN, CUB AND LCCL DOMAIN CONTAINING 1"/>
    <property type="match status" value="1"/>
</dbReference>
<feature type="signal peptide" evidence="9">
    <location>
        <begin position="1"/>
        <end position="31"/>
    </location>
</feature>
<dbReference type="OrthoDB" id="6369184at2759"/>
<dbReference type="GeneID" id="113059312"/>
<dbReference type="Gene3D" id="2.60.120.260">
    <property type="entry name" value="Galactose-binding domain-like"/>
    <property type="match status" value="1"/>
</dbReference>
<dbReference type="Pfam" id="PF03815">
    <property type="entry name" value="LCCL"/>
    <property type="match status" value="1"/>
</dbReference>
<dbReference type="CDD" id="cd00041">
    <property type="entry name" value="CUB"/>
    <property type="match status" value="1"/>
</dbReference>
<evidence type="ECO:0000256" key="9">
    <source>
        <dbReference type="SAM" id="SignalP"/>
    </source>
</evidence>
<proteinExistence type="predicted"/>
<accession>A0A6P6LG24</accession>
<evidence type="ECO:0000256" key="5">
    <source>
        <dbReference type="ARBA" id="ARBA00023136"/>
    </source>
</evidence>
<dbReference type="GO" id="GO:0005886">
    <property type="term" value="C:plasma membrane"/>
    <property type="evidence" value="ECO:0007669"/>
    <property type="project" value="TreeGrafter"/>
</dbReference>
<dbReference type="SUPFAM" id="SSF49785">
    <property type="entry name" value="Galactose-binding domain-like"/>
    <property type="match status" value="1"/>
</dbReference>
<comment type="subcellular location">
    <subcellularLocation>
        <location evidence="1">Membrane</location>
        <topology evidence="1">Single-pass type I membrane protein</topology>
    </subcellularLocation>
</comment>
<dbReference type="SUPFAM" id="SSF69848">
    <property type="entry name" value="LCCL domain"/>
    <property type="match status" value="1"/>
</dbReference>
<evidence type="ECO:0000256" key="4">
    <source>
        <dbReference type="ARBA" id="ARBA00022989"/>
    </source>
</evidence>